<reference evidence="3" key="1">
    <citation type="submission" date="2016-10" db="EMBL/GenBank/DDBJ databases">
        <authorList>
            <person name="Varghese N."/>
            <person name="Submissions S."/>
        </authorList>
    </citation>
    <scope>NUCLEOTIDE SEQUENCE [LARGE SCALE GENOMIC DNA]</scope>
    <source>
        <strain evidence="3">DSM 3669</strain>
    </source>
</reference>
<dbReference type="CDD" id="cd18689">
    <property type="entry name" value="PIN_VapC-like"/>
    <property type="match status" value="1"/>
</dbReference>
<protein>
    <submittedName>
        <fullName evidence="2">PIN domain nuclease, a component of toxin-antitoxin system (PIN domain)</fullName>
    </submittedName>
</protein>
<dbReference type="Proteomes" id="UP000199584">
    <property type="component" value="Unassembled WGS sequence"/>
</dbReference>
<dbReference type="InterPro" id="IPR029060">
    <property type="entry name" value="PIN-like_dom_sf"/>
</dbReference>
<dbReference type="Gene3D" id="3.40.50.1010">
    <property type="entry name" value="5'-nuclease"/>
    <property type="match status" value="1"/>
</dbReference>
<dbReference type="STRING" id="39060.SAMN05660706_14718"/>
<dbReference type="AlphaFoldDB" id="A0A1I6EIG7"/>
<keyword evidence="3" id="KW-1185">Reference proteome</keyword>
<gene>
    <name evidence="2" type="ORF">SAMN05660706_14718</name>
</gene>
<dbReference type="OrthoDB" id="1806785at2"/>
<feature type="domain" description="PIN" evidence="1">
    <location>
        <begin position="4"/>
        <end position="121"/>
    </location>
</feature>
<dbReference type="EMBL" id="FOYM01000047">
    <property type="protein sequence ID" value="SFR17495.1"/>
    <property type="molecule type" value="Genomic_DNA"/>
</dbReference>
<dbReference type="Pfam" id="PF01850">
    <property type="entry name" value="PIN"/>
    <property type="match status" value="1"/>
</dbReference>
<dbReference type="InterPro" id="IPR002716">
    <property type="entry name" value="PIN_dom"/>
</dbReference>
<accession>A0A1I6EIG7</accession>
<evidence type="ECO:0000313" key="2">
    <source>
        <dbReference type="EMBL" id="SFR17495.1"/>
    </source>
</evidence>
<sequence length="137" mass="15621">MESYVLDAYAVLGYFLDEPCADSVAEILELARRNEIRLYMSWINLGEVYYMIQRRYGRKEAITLIENVKAWPIELVDASNEQAIAASDVKAKFPLSLGDSYAAALTIQVQGILLTADNEFHPLENKLIKVKWLAKHR</sequence>
<name>A0A1I6EIG7_9FIRM</name>
<evidence type="ECO:0000313" key="3">
    <source>
        <dbReference type="Proteomes" id="UP000199584"/>
    </source>
</evidence>
<evidence type="ECO:0000259" key="1">
    <source>
        <dbReference type="Pfam" id="PF01850"/>
    </source>
</evidence>
<organism evidence="2 3">
    <name type="scientific">Desulfoscipio geothermicus DSM 3669</name>
    <dbReference type="NCBI Taxonomy" id="1121426"/>
    <lineage>
        <taxon>Bacteria</taxon>
        <taxon>Bacillati</taxon>
        <taxon>Bacillota</taxon>
        <taxon>Clostridia</taxon>
        <taxon>Eubacteriales</taxon>
        <taxon>Desulfallaceae</taxon>
        <taxon>Desulfoscipio</taxon>
    </lineage>
</organism>
<dbReference type="RefSeq" id="WP_092487655.1">
    <property type="nucleotide sequence ID" value="NZ_FOYM01000047.1"/>
</dbReference>
<dbReference type="SUPFAM" id="SSF88723">
    <property type="entry name" value="PIN domain-like"/>
    <property type="match status" value="1"/>
</dbReference>
<proteinExistence type="predicted"/>